<feature type="transmembrane region" description="Helical" evidence="10">
    <location>
        <begin position="322"/>
        <end position="344"/>
    </location>
</feature>
<evidence type="ECO:0000256" key="7">
    <source>
        <dbReference type="ARBA" id="ARBA00023136"/>
    </source>
</evidence>
<evidence type="ECO:0000256" key="10">
    <source>
        <dbReference type="SAM" id="Phobius"/>
    </source>
</evidence>
<dbReference type="PANTHER" id="PTHR21137">
    <property type="entry name" value="ODORANT RECEPTOR"/>
    <property type="match status" value="1"/>
</dbReference>
<evidence type="ECO:0000313" key="11">
    <source>
        <dbReference type="EMBL" id="KAH0818591.1"/>
    </source>
</evidence>
<comment type="subcellular location">
    <subcellularLocation>
        <location evidence="1">Cell membrane</location>
        <topology evidence="1">Multi-pass membrane protein</topology>
    </subcellularLocation>
</comment>
<organism evidence="11 12">
    <name type="scientific">Tenebrio molitor</name>
    <name type="common">Yellow mealworm beetle</name>
    <dbReference type="NCBI Taxonomy" id="7067"/>
    <lineage>
        <taxon>Eukaryota</taxon>
        <taxon>Metazoa</taxon>
        <taxon>Ecdysozoa</taxon>
        <taxon>Arthropoda</taxon>
        <taxon>Hexapoda</taxon>
        <taxon>Insecta</taxon>
        <taxon>Pterygota</taxon>
        <taxon>Neoptera</taxon>
        <taxon>Endopterygota</taxon>
        <taxon>Coleoptera</taxon>
        <taxon>Polyphaga</taxon>
        <taxon>Cucujiformia</taxon>
        <taxon>Tenebrionidae</taxon>
        <taxon>Tenebrio</taxon>
    </lineage>
</organism>
<proteinExistence type="predicted"/>
<keyword evidence="7 10" id="KW-0472">Membrane</keyword>
<evidence type="ECO:0000256" key="3">
    <source>
        <dbReference type="ARBA" id="ARBA00022606"/>
    </source>
</evidence>
<keyword evidence="5" id="KW-0552">Olfaction</keyword>
<keyword evidence="9" id="KW-0807">Transducer</keyword>
<feature type="transmembrane region" description="Helical" evidence="10">
    <location>
        <begin position="155"/>
        <end position="177"/>
    </location>
</feature>
<protein>
    <recommendedName>
        <fullName evidence="13">Odorant receptor</fullName>
    </recommendedName>
</protein>
<dbReference type="PANTHER" id="PTHR21137:SF35">
    <property type="entry name" value="ODORANT RECEPTOR 19A-RELATED"/>
    <property type="match status" value="1"/>
</dbReference>
<evidence type="ECO:0000256" key="4">
    <source>
        <dbReference type="ARBA" id="ARBA00022692"/>
    </source>
</evidence>
<feature type="transmembrane region" description="Helical" evidence="10">
    <location>
        <begin position="356"/>
        <end position="379"/>
    </location>
</feature>
<evidence type="ECO:0000256" key="2">
    <source>
        <dbReference type="ARBA" id="ARBA00022475"/>
    </source>
</evidence>
<accession>A0A8J6HRB5</accession>
<evidence type="ECO:0008006" key="13">
    <source>
        <dbReference type="Google" id="ProtNLM"/>
    </source>
</evidence>
<keyword evidence="2" id="KW-1003">Cell membrane</keyword>
<evidence type="ECO:0000256" key="6">
    <source>
        <dbReference type="ARBA" id="ARBA00022989"/>
    </source>
</evidence>
<gene>
    <name evidence="11" type="ORF">GEV33_004200</name>
</gene>
<evidence type="ECO:0000256" key="1">
    <source>
        <dbReference type="ARBA" id="ARBA00004651"/>
    </source>
</evidence>
<feature type="transmembrane region" description="Helical" evidence="10">
    <location>
        <begin position="254"/>
        <end position="274"/>
    </location>
</feature>
<keyword evidence="4 10" id="KW-0812">Transmembrane</keyword>
<dbReference type="GO" id="GO:0005549">
    <property type="term" value="F:odorant binding"/>
    <property type="evidence" value="ECO:0007669"/>
    <property type="project" value="InterPro"/>
</dbReference>
<keyword evidence="3" id="KW-0716">Sensory transduction</keyword>
<feature type="transmembrane region" description="Helical" evidence="10">
    <location>
        <begin position="280"/>
        <end position="301"/>
    </location>
</feature>
<feature type="transmembrane region" description="Helical" evidence="10">
    <location>
        <begin position="408"/>
        <end position="426"/>
    </location>
</feature>
<feature type="transmembrane region" description="Helical" evidence="10">
    <location>
        <begin position="118"/>
        <end position="135"/>
    </location>
</feature>
<dbReference type="GO" id="GO:0007165">
    <property type="term" value="P:signal transduction"/>
    <property type="evidence" value="ECO:0007669"/>
    <property type="project" value="UniProtKB-KW"/>
</dbReference>
<sequence length="532" mass="61566">MDYDHQDLLNYDYLYLVRVLGSDIYLSKCVKFVLKLTLTFHTTLLVVQLYFFLQAPSTTLLINYGPAFLQICYADFTILNLLWRGQLAKEIMSVIDLWEIDSAGEETKRRIIRESRRINMFVTINVILMMTWATSHVVCHDPTETVFVRHTIHLLFPRLATFLVVLFNLTTFVAGVATMAHPFQMIYVTQHVTFQMYMCKILIEELSSYTTLEEKLIYDEDYQDLTKLRLKCLIKRHSDFIRWRDNTLLIIKNLMIPFTLGAIVITTSIALSLLQDVISYRSYLLVVCVLLTITSLISAGHHLEDEFHGLWPKQEFATVSHAVKVLVFYCFSGWIFSGMMLYLLSTYVETTNSVCINCAVVFVEGINFVYSFSLFLANLNDIVHLTKKFGEPRDLASFKKRQNKLMKFLYVNSVGGLLGYSAWSYLEEPTCRRTSFDQYRRETCGVLVPIWVPFSLDNPFVKNVVLVAQTFHIVLSLMCAITATCFIIACIDLITLKMQHLNENLESVKELPQEQKKDKLVWCVNYHVHIIG</sequence>
<name>A0A8J6HRB5_TENMO</name>
<dbReference type="EMBL" id="JABDTM020017142">
    <property type="protein sequence ID" value="KAH0818591.1"/>
    <property type="molecule type" value="Genomic_DNA"/>
</dbReference>
<feature type="transmembrane region" description="Helical" evidence="10">
    <location>
        <begin position="64"/>
        <end position="83"/>
    </location>
</feature>
<feature type="transmembrane region" description="Helical" evidence="10">
    <location>
        <begin position="471"/>
        <end position="494"/>
    </location>
</feature>
<evidence type="ECO:0000313" key="12">
    <source>
        <dbReference type="Proteomes" id="UP000719412"/>
    </source>
</evidence>
<reference evidence="11" key="1">
    <citation type="journal article" date="2020" name="J Insects Food Feed">
        <title>The yellow mealworm (Tenebrio molitor) genome: a resource for the emerging insects as food and feed industry.</title>
        <authorList>
            <person name="Eriksson T."/>
            <person name="Andere A."/>
            <person name="Kelstrup H."/>
            <person name="Emery V."/>
            <person name="Picard C."/>
        </authorList>
    </citation>
    <scope>NUCLEOTIDE SEQUENCE</scope>
    <source>
        <strain evidence="11">Stoneville</strain>
        <tissue evidence="11">Whole head</tissue>
    </source>
</reference>
<keyword evidence="8" id="KW-0675">Receptor</keyword>
<dbReference type="AlphaFoldDB" id="A0A8J6HRB5"/>
<dbReference type="GO" id="GO:0005886">
    <property type="term" value="C:plasma membrane"/>
    <property type="evidence" value="ECO:0007669"/>
    <property type="project" value="UniProtKB-SubCell"/>
</dbReference>
<comment type="caution">
    <text evidence="11">The sequence shown here is derived from an EMBL/GenBank/DDBJ whole genome shotgun (WGS) entry which is preliminary data.</text>
</comment>
<evidence type="ECO:0000256" key="8">
    <source>
        <dbReference type="ARBA" id="ARBA00023170"/>
    </source>
</evidence>
<reference evidence="11" key="2">
    <citation type="submission" date="2021-08" db="EMBL/GenBank/DDBJ databases">
        <authorList>
            <person name="Eriksson T."/>
        </authorList>
    </citation>
    <scope>NUCLEOTIDE SEQUENCE</scope>
    <source>
        <strain evidence="11">Stoneville</strain>
        <tissue evidence="11">Whole head</tissue>
    </source>
</reference>
<dbReference type="GO" id="GO:0004984">
    <property type="term" value="F:olfactory receptor activity"/>
    <property type="evidence" value="ECO:0007669"/>
    <property type="project" value="InterPro"/>
</dbReference>
<evidence type="ECO:0000256" key="9">
    <source>
        <dbReference type="ARBA" id="ARBA00023224"/>
    </source>
</evidence>
<feature type="transmembrane region" description="Helical" evidence="10">
    <location>
        <begin position="32"/>
        <end position="52"/>
    </location>
</feature>
<evidence type="ECO:0000256" key="5">
    <source>
        <dbReference type="ARBA" id="ARBA00022725"/>
    </source>
</evidence>
<keyword evidence="6 10" id="KW-1133">Transmembrane helix</keyword>
<keyword evidence="12" id="KW-1185">Reference proteome</keyword>
<dbReference type="Proteomes" id="UP000719412">
    <property type="component" value="Unassembled WGS sequence"/>
</dbReference>
<dbReference type="InterPro" id="IPR004117">
    <property type="entry name" value="7tm6_olfct_rcpt"/>
</dbReference>